<organism evidence="2 3">
    <name type="scientific">Metschnikowia bicuspidata</name>
    <dbReference type="NCBI Taxonomy" id="27322"/>
    <lineage>
        <taxon>Eukaryota</taxon>
        <taxon>Fungi</taxon>
        <taxon>Dikarya</taxon>
        <taxon>Ascomycota</taxon>
        <taxon>Saccharomycotina</taxon>
        <taxon>Pichiomycetes</taxon>
        <taxon>Metschnikowiaceae</taxon>
        <taxon>Metschnikowia</taxon>
    </lineage>
</organism>
<dbReference type="SUPFAM" id="SSF82657">
    <property type="entry name" value="BolA-like"/>
    <property type="match status" value="1"/>
</dbReference>
<accession>A0A4P9ZDS2</accession>
<dbReference type="Pfam" id="PF01722">
    <property type="entry name" value="BolA"/>
    <property type="match status" value="1"/>
</dbReference>
<keyword evidence="3" id="KW-1185">Reference proteome</keyword>
<dbReference type="OrthoDB" id="411584at2759"/>
<dbReference type="InterPro" id="IPR002634">
    <property type="entry name" value="BolA"/>
</dbReference>
<dbReference type="InterPro" id="IPR036065">
    <property type="entry name" value="BolA-like_sf"/>
</dbReference>
<dbReference type="AlphaFoldDB" id="A0A4P9ZDS2"/>
<dbReference type="GO" id="GO:0044572">
    <property type="term" value="P:[4Fe-4S] cluster assembly"/>
    <property type="evidence" value="ECO:0007669"/>
    <property type="project" value="TreeGrafter"/>
</dbReference>
<dbReference type="Gene3D" id="3.30.300.90">
    <property type="entry name" value="BolA-like"/>
    <property type="match status" value="1"/>
</dbReference>
<evidence type="ECO:0000313" key="2">
    <source>
        <dbReference type="EMBL" id="RKP30060.1"/>
    </source>
</evidence>
<reference evidence="3" key="1">
    <citation type="journal article" date="2018" name="Nat. Microbiol.">
        <title>Leveraging single-cell genomics to expand the fungal tree of life.</title>
        <authorList>
            <person name="Ahrendt S.R."/>
            <person name="Quandt C.A."/>
            <person name="Ciobanu D."/>
            <person name="Clum A."/>
            <person name="Salamov A."/>
            <person name="Andreopoulos B."/>
            <person name="Cheng J.F."/>
            <person name="Woyke T."/>
            <person name="Pelin A."/>
            <person name="Henrissat B."/>
            <person name="Reynolds N.K."/>
            <person name="Benny G.L."/>
            <person name="Smith M.E."/>
            <person name="James T.Y."/>
            <person name="Grigoriev I.V."/>
        </authorList>
    </citation>
    <scope>NUCLEOTIDE SEQUENCE [LARGE SCALE GENOMIC DNA]</scope>
    <source>
        <strain evidence="3">Baker2002</strain>
    </source>
</reference>
<dbReference type="PANTHER" id="PTHR46230">
    <property type="match status" value="1"/>
</dbReference>
<protein>
    <submittedName>
        <fullName evidence="2">Bola-like protein</fullName>
    </submittedName>
</protein>
<dbReference type="EMBL" id="ML004467">
    <property type="protein sequence ID" value="RKP30060.1"/>
    <property type="molecule type" value="Genomic_DNA"/>
</dbReference>
<gene>
    <name evidence="2" type="ORF">METBISCDRAFT_17172</name>
</gene>
<dbReference type="Proteomes" id="UP000268321">
    <property type="component" value="Unassembled WGS sequence"/>
</dbReference>
<dbReference type="GO" id="GO:0005759">
    <property type="term" value="C:mitochondrial matrix"/>
    <property type="evidence" value="ECO:0007669"/>
    <property type="project" value="TreeGrafter"/>
</dbReference>
<evidence type="ECO:0000313" key="3">
    <source>
        <dbReference type="Proteomes" id="UP000268321"/>
    </source>
</evidence>
<comment type="similarity">
    <text evidence="1">Belongs to the BolA/IbaG family.</text>
</comment>
<sequence length="107" mass="12285">MHVVRSSEILGPIEQLIIEKVLAALNPTSIKVANDSHKHRHHRPMQEAENVQELHFRIEVISNLFEGKNMPARHRLIYKLLEDELQNKGLHALQIVTKTVAEAEKSQ</sequence>
<dbReference type="PANTHER" id="PTHR46230:SF7">
    <property type="entry name" value="BOLA-LIKE PROTEIN 1"/>
    <property type="match status" value="1"/>
</dbReference>
<proteinExistence type="inferred from homology"/>
<evidence type="ECO:0000256" key="1">
    <source>
        <dbReference type="RuleBase" id="RU003860"/>
    </source>
</evidence>
<dbReference type="PIRSF" id="PIRSF003113">
    <property type="entry name" value="BolA"/>
    <property type="match status" value="1"/>
</dbReference>
<name>A0A4P9ZDS2_9ASCO</name>